<organism evidence="1 2">
    <name type="scientific">Romanomermis culicivorax</name>
    <name type="common">Nematode worm</name>
    <dbReference type="NCBI Taxonomy" id="13658"/>
    <lineage>
        <taxon>Eukaryota</taxon>
        <taxon>Metazoa</taxon>
        <taxon>Ecdysozoa</taxon>
        <taxon>Nematoda</taxon>
        <taxon>Enoplea</taxon>
        <taxon>Dorylaimia</taxon>
        <taxon>Mermithida</taxon>
        <taxon>Mermithoidea</taxon>
        <taxon>Mermithidae</taxon>
        <taxon>Romanomermis</taxon>
    </lineage>
</organism>
<accession>A0A915L289</accession>
<protein>
    <submittedName>
        <fullName evidence="2">Uncharacterized protein</fullName>
    </submittedName>
</protein>
<sequence>MMRGEAIATYKLSEEMATGTFHCPPHFSNSDIEPQPVPNGWPWIERKAHTYITMKLRREFNAGQGGAASNFHALYASCQSKASALAYTIAKAVLQDKKDPEPKYANIQ</sequence>
<dbReference type="AlphaFoldDB" id="A0A915L289"/>
<reference evidence="2" key="1">
    <citation type="submission" date="2022-11" db="UniProtKB">
        <authorList>
            <consortium name="WormBaseParasite"/>
        </authorList>
    </citation>
    <scope>IDENTIFICATION</scope>
</reference>
<name>A0A915L289_ROMCU</name>
<keyword evidence="1" id="KW-1185">Reference proteome</keyword>
<evidence type="ECO:0000313" key="1">
    <source>
        <dbReference type="Proteomes" id="UP000887565"/>
    </source>
</evidence>
<proteinExistence type="predicted"/>
<dbReference type="Proteomes" id="UP000887565">
    <property type="component" value="Unplaced"/>
</dbReference>
<evidence type="ECO:0000313" key="2">
    <source>
        <dbReference type="WBParaSite" id="nRc.2.0.1.t44841-RA"/>
    </source>
</evidence>
<dbReference type="WBParaSite" id="nRc.2.0.1.t44841-RA">
    <property type="protein sequence ID" value="nRc.2.0.1.t44841-RA"/>
    <property type="gene ID" value="nRc.2.0.1.g44841"/>
</dbReference>